<organism evidence="2 3">
    <name type="scientific">Gemmobacter lanyuensis</name>
    <dbReference type="NCBI Taxonomy" id="1054497"/>
    <lineage>
        <taxon>Bacteria</taxon>
        <taxon>Pseudomonadati</taxon>
        <taxon>Pseudomonadota</taxon>
        <taxon>Alphaproteobacteria</taxon>
        <taxon>Rhodobacterales</taxon>
        <taxon>Paracoccaceae</taxon>
        <taxon>Gemmobacter</taxon>
    </lineage>
</organism>
<sequence length="237" mass="23592">MTNIRTAGLAAFVAAALPAAAHAEFVGGRAAVAHSTFVDDTSMAKSTAEGAVEFSFGSFGLQTDLGVSGLNALSETATNITTHAIWNFSPDAAAGLYYGADYMGGAGEDFLGVEYARRIGDAKIEAYIAGTNSDAGDATLVGIAGSTPVGFSGLDMGLSVDHASVQGGNSATKVGLTGGYALGESTRLVGEIGSVGGAVGASETSGPYVKLGVDFRFGANHGTTFGTRSVFSALPGL</sequence>
<dbReference type="EMBL" id="BMYQ01000003">
    <property type="protein sequence ID" value="GGW26919.1"/>
    <property type="molecule type" value="Genomic_DNA"/>
</dbReference>
<gene>
    <name evidence="2" type="ORF">GCM10011452_14160</name>
</gene>
<evidence type="ECO:0000313" key="3">
    <source>
        <dbReference type="Proteomes" id="UP000628984"/>
    </source>
</evidence>
<proteinExistence type="predicted"/>
<reference evidence="2" key="2">
    <citation type="submission" date="2020-09" db="EMBL/GenBank/DDBJ databases">
        <authorList>
            <person name="Sun Q."/>
            <person name="Kim S."/>
        </authorList>
    </citation>
    <scope>NUCLEOTIDE SEQUENCE</scope>
    <source>
        <strain evidence="2">KCTC 23714</strain>
    </source>
</reference>
<protein>
    <recommendedName>
        <fullName evidence="4">Porin domain-containing protein</fullName>
    </recommendedName>
</protein>
<accession>A0A918IQB9</accession>
<reference evidence="2" key="1">
    <citation type="journal article" date="2014" name="Int. J. Syst. Evol. Microbiol.">
        <title>Complete genome sequence of Corynebacterium casei LMG S-19264T (=DSM 44701T), isolated from a smear-ripened cheese.</title>
        <authorList>
            <consortium name="US DOE Joint Genome Institute (JGI-PGF)"/>
            <person name="Walter F."/>
            <person name="Albersmeier A."/>
            <person name="Kalinowski J."/>
            <person name="Ruckert C."/>
        </authorList>
    </citation>
    <scope>NUCLEOTIDE SEQUENCE</scope>
    <source>
        <strain evidence="2">KCTC 23714</strain>
    </source>
</reference>
<name>A0A918IQB9_9RHOB</name>
<evidence type="ECO:0000256" key="1">
    <source>
        <dbReference type="SAM" id="SignalP"/>
    </source>
</evidence>
<evidence type="ECO:0008006" key="4">
    <source>
        <dbReference type="Google" id="ProtNLM"/>
    </source>
</evidence>
<feature type="signal peptide" evidence="1">
    <location>
        <begin position="1"/>
        <end position="23"/>
    </location>
</feature>
<evidence type="ECO:0000313" key="2">
    <source>
        <dbReference type="EMBL" id="GGW26919.1"/>
    </source>
</evidence>
<keyword evidence="3" id="KW-1185">Reference proteome</keyword>
<dbReference type="AlphaFoldDB" id="A0A918IQB9"/>
<comment type="caution">
    <text evidence="2">The sequence shown here is derived from an EMBL/GenBank/DDBJ whole genome shotgun (WGS) entry which is preliminary data.</text>
</comment>
<dbReference type="Proteomes" id="UP000628984">
    <property type="component" value="Unassembled WGS sequence"/>
</dbReference>
<keyword evidence="1" id="KW-0732">Signal</keyword>
<feature type="chain" id="PRO_5037448638" description="Porin domain-containing protein" evidence="1">
    <location>
        <begin position="24"/>
        <end position="237"/>
    </location>
</feature>
<dbReference type="RefSeq" id="WP_189633155.1">
    <property type="nucleotide sequence ID" value="NZ_BMYQ01000003.1"/>
</dbReference>